<dbReference type="Gene3D" id="3.90.1720.70">
    <property type="match status" value="1"/>
</dbReference>
<dbReference type="RefSeq" id="WP_251779896.1">
    <property type="nucleotide sequence ID" value="NZ_JAMKFE010000012.1"/>
</dbReference>
<dbReference type="EMBL" id="JAMKFE010000012">
    <property type="protein sequence ID" value="MCM5681409.1"/>
    <property type="molecule type" value="Genomic_DNA"/>
</dbReference>
<proteinExistence type="predicted"/>
<name>A0ABT0YSW9_9BURK</name>
<accession>A0ABT0YSW9</accession>
<comment type="caution">
    <text evidence="1">The sequence shown here is derived from an EMBL/GenBank/DDBJ whole genome shotgun (WGS) entry which is preliminary data.</text>
</comment>
<sequence>MLDRAVYQNQCAINLSAALLRSGVDMSRYSGVWSWEKDKPKYAIRAEELARWLASGAAHLPVRMTQFTGKKVSEAFDKSEDKTGIIFLKDYYGPGLSGDHIDLFNGSRMTERTSWLRIQWGVSWEGVWSDFKKSKEIWF</sequence>
<dbReference type="InterPro" id="IPR025562">
    <property type="entry name" value="Tae4"/>
</dbReference>
<protein>
    <submittedName>
        <fullName evidence="1">Type VI secretion system amidase effector protein Tae4</fullName>
    </submittedName>
</protein>
<evidence type="ECO:0000313" key="1">
    <source>
        <dbReference type="EMBL" id="MCM5681409.1"/>
    </source>
</evidence>
<dbReference type="Proteomes" id="UP001165541">
    <property type="component" value="Unassembled WGS sequence"/>
</dbReference>
<dbReference type="Pfam" id="PF14113">
    <property type="entry name" value="Tae4"/>
    <property type="match status" value="1"/>
</dbReference>
<organism evidence="1 2">
    <name type="scientific">Caldimonas mangrovi</name>
    <dbReference type="NCBI Taxonomy" id="2944811"/>
    <lineage>
        <taxon>Bacteria</taxon>
        <taxon>Pseudomonadati</taxon>
        <taxon>Pseudomonadota</taxon>
        <taxon>Betaproteobacteria</taxon>
        <taxon>Burkholderiales</taxon>
        <taxon>Sphaerotilaceae</taxon>
        <taxon>Caldimonas</taxon>
    </lineage>
</organism>
<evidence type="ECO:0000313" key="2">
    <source>
        <dbReference type="Proteomes" id="UP001165541"/>
    </source>
</evidence>
<gene>
    <name evidence="1" type="ORF">M8A51_17920</name>
</gene>
<reference evidence="1" key="1">
    <citation type="submission" date="2022-05" db="EMBL/GenBank/DDBJ databases">
        <title>Schlegelella sp. nov., isolated from mangrove soil.</title>
        <authorList>
            <person name="Liu Y."/>
            <person name="Ge X."/>
            <person name="Liu W."/>
        </authorList>
    </citation>
    <scope>NUCLEOTIDE SEQUENCE</scope>
    <source>
        <strain evidence="1">S2-27</strain>
    </source>
</reference>
<keyword evidence="2" id="KW-1185">Reference proteome</keyword>